<keyword evidence="2 5" id="KW-0689">Ribosomal protein</keyword>
<dbReference type="AlphaFoldDB" id="A0A2Z3H5C2"/>
<dbReference type="InterPro" id="IPR001911">
    <property type="entry name" value="Ribosomal_bS21"/>
</dbReference>
<dbReference type="Proteomes" id="UP000245802">
    <property type="component" value="Chromosome"/>
</dbReference>
<dbReference type="GO" id="GO:0006412">
    <property type="term" value="P:translation"/>
    <property type="evidence" value="ECO:0007669"/>
    <property type="project" value="UniProtKB-UniRule"/>
</dbReference>
<dbReference type="PRINTS" id="PR00976">
    <property type="entry name" value="RIBOSOMALS21"/>
</dbReference>
<proteinExistence type="inferred from homology"/>
<protein>
    <recommendedName>
        <fullName evidence="4 5">Small ribosomal subunit protein bS21</fullName>
    </recommendedName>
</protein>
<evidence type="ECO:0000256" key="1">
    <source>
        <dbReference type="ARBA" id="ARBA00006640"/>
    </source>
</evidence>
<dbReference type="GO" id="GO:0005840">
    <property type="term" value="C:ribosome"/>
    <property type="evidence" value="ECO:0007669"/>
    <property type="project" value="UniProtKB-KW"/>
</dbReference>
<evidence type="ECO:0000313" key="8">
    <source>
        <dbReference type="Proteomes" id="UP000245802"/>
    </source>
</evidence>
<dbReference type="Gene3D" id="1.20.5.1150">
    <property type="entry name" value="Ribosomal protein S8"/>
    <property type="match status" value="1"/>
</dbReference>
<dbReference type="InterPro" id="IPR038380">
    <property type="entry name" value="Ribosomal_bS21_sf"/>
</dbReference>
<comment type="similarity">
    <text evidence="1 5 6">Belongs to the bacterial ribosomal protein bS21 family.</text>
</comment>
<dbReference type="GO" id="GO:0003735">
    <property type="term" value="F:structural constituent of ribosome"/>
    <property type="evidence" value="ECO:0007669"/>
    <property type="project" value="InterPro"/>
</dbReference>
<evidence type="ECO:0000256" key="2">
    <source>
        <dbReference type="ARBA" id="ARBA00022980"/>
    </source>
</evidence>
<dbReference type="GO" id="GO:1990904">
    <property type="term" value="C:ribonucleoprotein complex"/>
    <property type="evidence" value="ECO:0007669"/>
    <property type="project" value="UniProtKB-KW"/>
</dbReference>
<organism evidence="7 8">
    <name type="scientific">Gemmata obscuriglobus</name>
    <dbReference type="NCBI Taxonomy" id="114"/>
    <lineage>
        <taxon>Bacteria</taxon>
        <taxon>Pseudomonadati</taxon>
        <taxon>Planctomycetota</taxon>
        <taxon>Planctomycetia</taxon>
        <taxon>Gemmatales</taxon>
        <taxon>Gemmataceae</taxon>
        <taxon>Gemmata</taxon>
    </lineage>
</organism>
<keyword evidence="8" id="KW-1185">Reference proteome</keyword>
<reference evidence="7 8" key="1">
    <citation type="submission" date="2018-01" db="EMBL/GenBank/DDBJ databases">
        <title>G. obscuriglobus.</title>
        <authorList>
            <person name="Franke J."/>
            <person name="Blomberg W."/>
            <person name="Selmecki A."/>
        </authorList>
    </citation>
    <scope>NUCLEOTIDE SEQUENCE [LARGE SCALE GENOMIC DNA]</scope>
    <source>
        <strain evidence="7 8">DSM 5831</strain>
    </source>
</reference>
<dbReference type="EMBL" id="CP025958">
    <property type="protein sequence ID" value="AWM39522.1"/>
    <property type="molecule type" value="Genomic_DNA"/>
</dbReference>
<evidence type="ECO:0000256" key="3">
    <source>
        <dbReference type="ARBA" id="ARBA00023274"/>
    </source>
</evidence>
<name>A0A2Z3H5C2_9BACT</name>
<keyword evidence="3 5" id="KW-0687">Ribonucleoprotein</keyword>
<accession>A0A2Z3H5C2</accession>
<dbReference type="HAMAP" id="MF_00358">
    <property type="entry name" value="Ribosomal_bS21"/>
    <property type="match status" value="1"/>
</dbReference>
<sequence length="73" mass="8693">MGLRMRVHDREPIGAALRRFKKLVERSGLKRELRAHEYYEKPCEARNRKEAKRRNAIKRAAMGKPAVKKERSY</sequence>
<evidence type="ECO:0000313" key="7">
    <source>
        <dbReference type="EMBL" id="AWM39522.1"/>
    </source>
</evidence>
<dbReference type="NCBIfam" id="TIGR00030">
    <property type="entry name" value="S21p"/>
    <property type="match status" value="1"/>
</dbReference>
<dbReference type="Pfam" id="PF01165">
    <property type="entry name" value="Ribosomal_S21"/>
    <property type="match status" value="1"/>
</dbReference>
<dbReference type="KEGG" id="gog:C1280_22690"/>
<evidence type="ECO:0000256" key="6">
    <source>
        <dbReference type="RuleBase" id="RU000667"/>
    </source>
</evidence>
<evidence type="ECO:0000256" key="4">
    <source>
        <dbReference type="ARBA" id="ARBA00035135"/>
    </source>
</evidence>
<evidence type="ECO:0000256" key="5">
    <source>
        <dbReference type="HAMAP-Rule" id="MF_00358"/>
    </source>
</evidence>
<dbReference type="OrthoDB" id="9799244at2"/>
<dbReference type="RefSeq" id="WP_010039763.1">
    <property type="nucleotide sequence ID" value="NZ_CP025958.1"/>
</dbReference>
<gene>
    <name evidence="5 7" type="primary">rpsU</name>
    <name evidence="7" type="ORF">C1280_22690</name>
</gene>